<dbReference type="EMBL" id="CAMAPE010000006">
    <property type="protein sequence ID" value="CAH9070767.1"/>
    <property type="molecule type" value="Genomic_DNA"/>
</dbReference>
<dbReference type="PANTHER" id="PTHR24559:SF450">
    <property type="entry name" value="RNA-DIRECTED DNA POLYMERASE HOMOLOG"/>
    <property type="match status" value="1"/>
</dbReference>
<keyword evidence="3" id="KW-0548">Nucleotidyltransferase</keyword>
<dbReference type="InterPro" id="IPR000477">
    <property type="entry name" value="RT_dom"/>
</dbReference>
<sequence>MQNENYQLILVESIEENEEGELQVLDTGETDPGGETNEMQLSILSKEGMNTYNTFKVRVQIRTTSQRKSVIILIDSGDTHNFIYQSLVKDMGLNYNANSGFKVKLGNGDYFVNNGKCEQLPIRVQGLCITQDFYLLELGGTDLVLGIEWLASLGEVQVNFSDLSIKWKEKGKDKMLKGGLELNRTKASWKSVLQTLQQEGEGYLIHYEVTDSSKQDQELRREWEELIGEFPKVFQKQVGLLPKRACDHAINIKEGALIPNSKPYRYPHYKKDEIEKLVNDMLNTGILRPSTSPYSSPVIMVKKKEGGWRICGDYRALNKITIPDKFPISVIEELLDELGEAHVFSKFDLKSGYHQIPMKESDIPKTAIRTHEGHYEYVVMPFGLTNAPSTFQTLMNYILKPYLRKFVLVFFDDILVYSKTVEDHREHLRKVLKLLQDNQLVVNKKVLFWAERARLLGSYNISSRGLG</sequence>
<evidence type="ECO:0000256" key="2">
    <source>
        <dbReference type="ARBA" id="ARBA00022679"/>
    </source>
</evidence>
<evidence type="ECO:0000256" key="6">
    <source>
        <dbReference type="ARBA" id="ARBA00022801"/>
    </source>
</evidence>
<dbReference type="PANTHER" id="PTHR24559">
    <property type="entry name" value="TRANSPOSON TY3-I GAG-POL POLYPROTEIN"/>
    <property type="match status" value="1"/>
</dbReference>
<dbReference type="GO" id="GO:0003964">
    <property type="term" value="F:RNA-directed DNA polymerase activity"/>
    <property type="evidence" value="ECO:0007669"/>
    <property type="project" value="UniProtKB-KW"/>
</dbReference>
<dbReference type="CDD" id="cd01647">
    <property type="entry name" value="RT_LTR"/>
    <property type="match status" value="1"/>
</dbReference>
<dbReference type="PROSITE" id="PS50878">
    <property type="entry name" value="RT_POL"/>
    <property type="match status" value="1"/>
</dbReference>
<dbReference type="OrthoDB" id="117622at2759"/>
<proteinExistence type="predicted"/>
<evidence type="ECO:0000256" key="7">
    <source>
        <dbReference type="ARBA" id="ARBA00022918"/>
    </source>
</evidence>
<keyword evidence="2" id="KW-0808">Transferase</keyword>
<evidence type="ECO:0000259" key="8">
    <source>
        <dbReference type="PROSITE" id="PS50878"/>
    </source>
</evidence>
<evidence type="ECO:0000313" key="9">
    <source>
        <dbReference type="EMBL" id="CAH9070767.1"/>
    </source>
</evidence>
<dbReference type="InterPro" id="IPR043128">
    <property type="entry name" value="Rev_trsase/Diguanyl_cyclase"/>
</dbReference>
<accession>A0A9P0YNY4</accession>
<evidence type="ECO:0000313" key="10">
    <source>
        <dbReference type="Proteomes" id="UP001152484"/>
    </source>
</evidence>
<reference evidence="9" key="1">
    <citation type="submission" date="2022-07" db="EMBL/GenBank/DDBJ databases">
        <authorList>
            <person name="Macas J."/>
            <person name="Novak P."/>
            <person name="Neumann P."/>
        </authorList>
    </citation>
    <scope>NUCLEOTIDE SEQUENCE</scope>
</reference>
<dbReference type="GO" id="GO:0008233">
    <property type="term" value="F:peptidase activity"/>
    <property type="evidence" value="ECO:0007669"/>
    <property type="project" value="UniProtKB-KW"/>
</dbReference>
<keyword evidence="7" id="KW-0695">RNA-directed DNA polymerase</keyword>
<keyword evidence="1" id="KW-0645">Protease</keyword>
<comment type="caution">
    <text evidence="9">The sequence shown here is derived from an EMBL/GenBank/DDBJ whole genome shotgun (WGS) entry which is preliminary data.</text>
</comment>
<dbReference type="AlphaFoldDB" id="A0A9P0YNY4"/>
<dbReference type="Gene3D" id="2.40.70.10">
    <property type="entry name" value="Acid Proteases"/>
    <property type="match status" value="1"/>
</dbReference>
<evidence type="ECO:0000256" key="5">
    <source>
        <dbReference type="ARBA" id="ARBA00022759"/>
    </source>
</evidence>
<dbReference type="Proteomes" id="UP001152484">
    <property type="component" value="Unassembled WGS sequence"/>
</dbReference>
<keyword evidence="4" id="KW-0540">Nuclease</keyword>
<evidence type="ECO:0000256" key="4">
    <source>
        <dbReference type="ARBA" id="ARBA00022722"/>
    </source>
</evidence>
<keyword evidence="6" id="KW-0378">Hydrolase</keyword>
<dbReference type="SUPFAM" id="SSF56672">
    <property type="entry name" value="DNA/RNA polymerases"/>
    <property type="match status" value="1"/>
</dbReference>
<dbReference type="CDD" id="cd00303">
    <property type="entry name" value="retropepsin_like"/>
    <property type="match status" value="1"/>
</dbReference>
<name>A0A9P0YNY4_CUSEU</name>
<gene>
    <name evidence="9" type="ORF">CEURO_LOCUS3768</name>
</gene>
<keyword evidence="10" id="KW-1185">Reference proteome</keyword>
<dbReference type="FunFam" id="3.10.10.10:FF:000007">
    <property type="entry name" value="Retrovirus-related Pol polyprotein from transposon 17.6-like Protein"/>
    <property type="match status" value="1"/>
</dbReference>
<evidence type="ECO:0000256" key="1">
    <source>
        <dbReference type="ARBA" id="ARBA00022670"/>
    </source>
</evidence>
<dbReference type="InterPro" id="IPR043502">
    <property type="entry name" value="DNA/RNA_pol_sf"/>
</dbReference>
<dbReference type="Pfam" id="PF00078">
    <property type="entry name" value="RVT_1"/>
    <property type="match status" value="1"/>
</dbReference>
<dbReference type="InterPro" id="IPR053134">
    <property type="entry name" value="RNA-dir_DNA_polymerase"/>
</dbReference>
<dbReference type="GO" id="GO:0004519">
    <property type="term" value="F:endonuclease activity"/>
    <property type="evidence" value="ECO:0007669"/>
    <property type="project" value="UniProtKB-KW"/>
</dbReference>
<organism evidence="9 10">
    <name type="scientific">Cuscuta europaea</name>
    <name type="common">European dodder</name>
    <dbReference type="NCBI Taxonomy" id="41803"/>
    <lineage>
        <taxon>Eukaryota</taxon>
        <taxon>Viridiplantae</taxon>
        <taxon>Streptophyta</taxon>
        <taxon>Embryophyta</taxon>
        <taxon>Tracheophyta</taxon>
        <taxon>Spermatophyta</taxon>
        <taxon>Magnoliopsida</taxon>
        <taxon>eudicotyledons</taxon>
        <taxon>Gunneridae</taxon>
        <taxon>Pentapetalae</taxon>
        <taxon>asterids</taxon>
        <taxon>lamiids</taxon>
        <taxon>Solanales</taxon>
        <taxon>Convolvulaceae</taxon>
        <taxon>Cuscuteae</taxon>
        <taxon>Cuscuta</taxon>
        <taxon>Cuscuta subgen. Cuscuta</taxon>
    </lineage>
</organism>
<keyword evidence="5" id="KW-0255">Endonuclease</keyword>
<dbReference type="GO" id="GO:0006508">
    <property type="term" value="P:proteolysis"/>
    <property type="evidence" value="ECO:0007669"/>
    <property type="project" value="UniProtKB-KW"/>
</dbReference>
<feature type="domain" description="Reverse transcriptase" evidence="8">
    <location>
        <begin position="282"/>
        <end position="460"/>
    </location>
</feature>
<evidence type="ECO:0000256" key="3">
    <source>
        <dbReference type="ARBA" id="ARBA00022695"/>
    </source>
</evidence>
<dbReference type="Gene3D" id="3.30.70.270">
    <property type="match status" value="1"/>
</dbReference>
<dbReference type="Pfam" id="PF08284">
    <property type="entry name" value="RVP_2"/>
    <property type="match status" value="1"/>
</dbReference>
<dbReference type="Gene3D" id="3.10.10.10">
    <property type="entry name" value="HIV Type 1 Reverse Transcriptase, subunit A, domain 1"/>
    <property type="match status" value="1"/>
</dbReference>
<dbReference type="InterPro" id="IPR021109">
    <property type="entry name" value="Peptidase_aspartic_dom_sf"/>
</dbReference>
<protein>
    <recommendedName>
        <fullName evidence="8">Reverse transcriptase domain-containing protein</fullName>
    </recommendedName>
</protein>